<evidence type="ECO:0000313" key="6">
    <source>
        <dbReference type="Proteomes" id="UP000324285"/>
    </source>
</evidence>
<name>A0A5C1NL89_9GAMM</name>
<proteinExistence type="predicted"/>
<dbReference type="CDD" id="cd14659">
    <property type="entry name" value="Imelysin-like_IPPA"/>
    <property type="match status" value="1"/>
</dbReference>
<dbReference type="OrthoDB" id="5729110at2"/>
<keyword evidence="6" id="KW-1185">Reference proteome</keyword>
<evidence type="ECO:0000256" key="3">
    <source>
        <dbReference type="SAM" id="SignalP"/>
    </source>
</evidence>
<dbReference type="Gene3D" id="1.20.1420.20">
    <property type="entry name" value="M75 peptidase, HXXE motif"/>
    <property type="match status" value="1"/>
</dbReference>
<dbReference type="EMBL" id="CP038437">
    <property type="protein sequence ID" value="QEM84036.1"/>
    <property type="molecule type" value="Genomic_DNA"/>
</dbReference>
<evidence type="ECO:0000256" key="2">
    <source>
        <dbReference type="ARBA" id="ARBA00022729"/>
    </source>
</evidence>
<protein>
    <submittedName>
        <fullName evidence="5">Imelysin family protein</fullName>
    </submittedName>
</protein>
<feature type="chain" id="PRO_5022728850" evidence="3">
    <location>
        <begin position="25"/>
        <end position="343"/>
    </location>
</feature>
<feature type="domain" description="Imelysin-like" evidence="4">
    <location>
        <begin position="42"/>
        <end position="322"/>
    </location>
</feature>
<dbReference type="InterPro" id="IPR038352">
    <property type="entry name" value="Imelysin_sf"/>
</dbReference>
<evidence type="ECO:0000256" key="1">
    <source>
        <dbReference type="ARBA" id="ARBA00004196"/>
    </source>
</evidence>
<evidence type="ECO:0000259" key="4">
    <source>
        <dbReference type="Pfam" id="PF09375"/>
    </source>
</evidence>
<comment type="subcellular location">
    <subcellularLocation>
        <location evidence="1">Cell envelope</location>
    </subcellularLocation>
</comment>
<dbReference type="GO" id="GO:0030313">
    <property type="term" value="C:cell envelope"/>
    <property type="evidence" value="ECO:0007669"/>
    <property type="project" value="UniProtKB-SubCell"/>
</dbReference>
<keyword evidence="2 3" id="KW-0732">Signal</keyword>
<sequence>MISLNCPRAVGIACLSLLSVSSQAADTSVTPRQQWYQDIGALYTRLAEATDQLQEDATALCSAPEANSESQLRSDWLSAYRAWQAVRFVDFGPIEVNSRAWQLQFWPDKKNLVGSRIKARLHQDTQVSQSDIDGAGVAEQGFPALEALLYDEGMADLTLSAEQPCALLQAISTHLNETSTALVTDWEAFGDYYQSTDSMTQATLHAAMQTLETIEDKRLGGPIGMMGSPANAYRAEAWRSDASISLIEASLQGLKEGFLPGLIASLDNIDRSDLAQAFDSQLDKTIKQAQELDGGIASGLEDADAQAGLTTLYMKVAQLRQLLNEQIASALGVVRGFNSSDGD</sequence>
<organism evidence="5 6">
    <name type="scientific">Halomonas binhaiensis</name>
    <dbReference type="NCBI Taxonomy" id="2562282"/>
    <lineage>
        <taxon>Bacteria</taxon>
        <taxon>Pseudomonadati</taxon>
        <taxon>Pseudomonadota</taxon>
        <taxon>Gammaproteobacteria</taxon>
        <taxon>Oceanospirillales</taxon>
        <taxon>Halomonadaceae</taxon>
        <taxon>Halomonas</taxon>
    </lineage>
</organism>
<reference evidence="5" key="1">
    <citation type="submission" date="2021-02" db="EMBL/GenBank/DDBJ databases">
        <title>Strain Y2R2, a novel species of the genus Halomonas.</title>
        <authorList>
            <person name="Huang H."/>
        </authorList>
    </citation>
    <scope>NUCLEOTIDE SEQUENCE</scope>
    <source>
        <strain evidence="5">Y2R2</strain>
    </source>
</reference>
<dbReference type="AlphaFoldDB" id="A0A5C1NL89"/>
<feature type="signal peptide" evidence="3">
    <location>
        <begin position="1"/>
        <end position="24"/>
    </location>
</feature>
<evidence type="ECO:0000313" key="5">
    <source>
        <dbReference type="EMBL" id="QEM84036.1"/>
    </source>
</evidence>
<dbReference type="Proteomes" id="UP000324285">
    <property type="component" value="Chromosome"/>
</dbReference>
<dbReference type="InterPro" id="IPR018976">
    <property type="entry name" value="Imelysin-like"/>
</dbReference>
<gene>
    <name evidence="5" type="ORF">E4T21_10860</name>
</gene>
<accession>A0A5C1NL89</accession>
<dbReference type="InterPro" id="IPR034984">
    <property type="entry name" value="Imelysin-like_IPPA"/>
</dbReference>
<dbReference type="Pfam" id="PF09375">
    <property type="entry name" value="Peptidase_M75"/>
    <property type="match status" value="1"/>
</dbReference>
<dbReference type="KEGG" id="hbh:E4T21_10860"/>